<evidence type="ECO:0000256" key="18">
    <source>
        <dbReference type="PIRSR" id="PIRSR606539-3"/>
    </source>
</evidence>
<evidence type="ECO:0000256" key="9">
    <source>
        <dbReference type="ARBA" id="ARBA00022840"/>
    </source>
</evidence>
<evidence type="ECO:0000259" key="23">
    <source>
        <dbReference type="Pfam" id="PF16212"/>
    </source>
</evidence>
<dbReference type="Gene3D" id="2.70.150.10">
    <property type="entry name" value="Calcium-transporting ATPase, cytoplasmic transduction domain A"/>
    <property type="match status" value="1"/>
</dbReference>
<feature type="binding site" evidence="17">
    <location>
        <position position="729"/>
    </location>
    <ligand>
        <name>ATP</name>
        <dbReference type="ChEBI" id="CHEBI:30616"/>
    </ligand>
</feature>
<dbReference type="OMA" id="QALRCGR"/>
<feature type="compositionally biased region" description="Pro residues" evidence="19">
    <location>
        <begin position="1745"/>
        <end position="1755"/>
    </location>
</feature>
<feature type="binding site" evidence="17">
    <location>
        <position position="928"/>
    </location>
    <ligand>
        <name>ATP</name>
        <dbReference type="ChEBI" id="CHEBI:30616"/>
    </ligand>
</feature>
<dbReference type="PANTHER" id="PTHR24092">
    <property type="entry name" value="PROBABLE PHOSPHOLIPID-TRANSPORTING ATPASE"/>
    <property type="match status" value="1"/>
</dbReference>
<feature type="compositionally biased region" description="Low complexity" evidence="19">
    <location>
        <begin position="1733"/>
        <end position="1744"/>
    </location>
</feature>
<dbReference type="Gene3D" id="3.40.50.1000">
    <property type="entry name" value="HAD superfamily/HAD-like"/>
    <property type="match status" value="1"/>
</dbReference>
<protein>
    <recommendedName>
        <fullName evidence="3">P-type phospholipid transporter</fullName>
        <ecNumber evidence="3">7.6.2.1</ecNumber>
    </recommendedName>
</protein>
<dbReference type="SUPFAM" id="SSF81653">
    <property type="entry name" value="Calcium ATPase, transduction domain A"/>
    <property type="match status" value="1"/>
</dbReference>
<dbReference type="PRINTS" id="PR00119">
    <property type="entry name" value="CATATPASE"/>
</dbReference>
<dbReference type="Pfam" id="PF00122">
    <property type="entry name" value="E1-E2_ATPase"/>
    <property type="match status" value="1"/>
</dbReference>
<dbReference type="SUPFAM" id="SSF56784">
    <property type="entry name" value="HAD-like"/>
    <property type="match status" value="1"/>
</dbReference>
<feature type="compositionally biased region" description="Polar residues" evidence="19">
    <location>
        <begin position="1676"/>
        <end position="1687"/>
    </location>
</feature>
<dbReference type="STRING" id="5286.A0A0K3CL41"/>
<evidence type="ECO:0000256" key="11">
    <source>
        <dbReference type="ARBA" id="ARBA00022967"/>
    </source>
</evidence>
<dbReference type="NCBIfam" id="TIGR01494">
    <property type="entry name" value="ATPase_P-type"/>
    <property type="match status" value="1"/>
</dbReference>
<dbReference type="FunFam" id="3.40.50.1000:FF:000014">
    <property type="entry name" value="Phospholipid-transporting ATPase"/>
    <property type="match status" value="1"/>
</dbReference>
<feature type="binding site" evidence="18">
    <location>
        <position position="729"/>
    </location>
    <ligand>
        <name>Mg(2+)</name>
        <dbReference type="ChEBI" id="CHEBI:18420"/>
    </ligand>
</feature>
<evidence type="ECO:0000256" key="2">
    <source>
        <dbReference type="ARBA" id="ARBA00008109"/>
    </source>
</evidence>
<reference evidence="24 25" key="1">
    <citation type="submission" date="2015-07" db="EMBL/GenBank/DDBJ databases">
        <authorList>
            <person name="Cajimat M.N.B."/>
            <person name="Milazzo M.L."/>
            <person name="Fulhorst C.F."/>
        </authorList>
    </citation>
    <scope>NUCLEOTIDE SEQUENCE [LARGE SCALE GENOMIC DNA]</scope>
    <source>
        <strain evidence="24">Single colony</strain>
    </source>
</reference>
<feature type="compositionally biased region" description="Basic and acidic residues" evidence="19">
    <location>
        <begin position="1820"/>
        <end position="1831"/>
    </location>
</feature>
<keyword evidence="4" id="KW-0813">Transport</keyword>
<keyword evidence="7 18" id="KW-0479">Metal-binding</keyword>
<feature type="compositionally biased region" description="Low complexity" evidence="19">
    <location>
        <begin position="111"/>
        <end position="121"/>
    </location>
</feature>
<evidence type="ECO:0000313" key="25">
    <source>
        <dbReference type="Proteomes" id="UP000199069"/>
    </source>
</evidence>
<feature type="binding site" evidence="17">
    <location>
        <position position="1151"/>
    </location>
    <ligand>
        <name>ATP</name>
        <dbReference type="ChEBI" id="CHEBI:30616"/>
    </ligand>
</feature>
<dbReference type="PROSITE" id="PS00154">
    <property type="entry name" value="ATPASE_E1_E2"/>
    <property type="match status" value="1"/>
</dbReference>
<feature type="binding site" evidence="18">
    <location>
        <position position="1181"/>
    </location>
    <ligand>
        <name>Mg(2+)</name>
        <dbReference type="ChEBI" id="CHEBI:18420"/>
    </ligand>
</feature>
<feature type="binding site" evidence="17">
    <location>
        <position position="730"/>
    </location>
    <ligand>
        <name>ATP</name>
        <dbReference type="ChEBI" id="CHEBI:30616"/>
    </ligand>
</feature>
<dbReference type="InterPro" id="IPR018303">
    <property type="entry name" value="ATPase_P-typ_P_site"/>
</dbReference>
<feature type="compositionally biased region" description="Polar residues" evidence="19">
    <location>
        <begin position="1517"/>
        <end position="1530"/>
    </location>
</feature>
<feature type="region of interest" description="Disordered" evidence="19">
    <location>
        <begin position="397"/>
        <end position="428"/>
    </location>
</feature>
<dbReference type="SUPFAM" id="SSF81660">
    <property type="entry name" value="Metal cation-transporting ATPase, ATP-binding domain N"/>
    <property type="match status" value="1"/>
</dbReference>
<dbReference type="NCBIfam" id="TIGR01652">
    <property type="entry name" value="ATPase-Plipid"/>
    <property type="match status" value="1"/>
</dbReference>
<dbReference type="InterPro" id="IPR001757">
    <property type="entry name" value="P_typ_ATPase"/>
</dbReference>
<feature type="region of interest" description="Disordered" evidence="19">
    <location>
        <begin position="1806"/>
        <end position="1834"/>
    </location>
</feature>
<evidence type="ECO:0000256" key="1">
    <source>
        <dbReference type="ARBA" id="ARBA00004127"/>
    </source>
</evidence>
<dbReference type="GO" id="GO:0000287">
    <property type="term" value="F:magnesium ion binding"/>
    <property type="evidence" value="ECO:0007669"/>
    <property type="project" value="InterPro"/>
</dbReference>
<name>A0A0K3CL41_RHOTO</name>
<comment type="catalytic activity">
    <reaction evidence="14">
        <text>ATP + H2O + phospholipidSide 1 = ADP + phosphate + phospholipidSide 2.</text>
        <dbReference type="EC" id="7.6.2.1"/>
    </reaction>
</comment>
<evidence type="ECO:0000256" key="14">
    <source>
        <dbReference type="ARBA" id="ARBA00034036"/>
    </source>
</evidence>
<comment type="subcellular location">
    <subcellularLocation>
        <location evidence="1">Endomembrane system</location>
        <topology evidence="1">Multi-pass membrane protein</topology>
    </subcellularLocation>
</comment>
<evidence type="ECO:0000256" key="7">
    <source>
        <dbReference type="ARBA" id="ARBA00022723"/>
    </source>
</evidence>
<feature type="transmembrane region" description="Helical" evidence="20">
    <location>
        <begin position="217"/>
        <end position="235"/>
    </location>
</feature>
<evidence type="ECO:0000256" key="19">
    <source>
        <dbReference type="SAM" id="MobiDB-lite"/>
    </source>
</evidence>
<organism evidence="24 25">
    <name type="scientific">Rhodotorula toruloides</name>
    <name type="common">Yeast</name>
    <name type="synonym">Rhodosporidium toruloides</name>
    <dbReference type="NCBI Taxonomy" id="5286"/>
    <lineage>
        <taxon>Eukaryota</taxon>
        <taxon>Fungi</taxon>
        <taxon>Dikarya</taxon>
        <taxon>Basidiomycota</taxon>
        <taxon>Pucciniomycotina</taxon>
        <taxon>Microbotryomycetes</taxon>
        <taxon>Sporidiobolales</taxon>
        <taxon>Sporidiobolaceae</taxon>
        <taxon>Rhodotorula</taxon>
    </lineage>
</organism>
<proteinExistence type="inferred from homology"/>
<feature type="transmembrane region" description="Helical" evidence="20">
    <location>
        <begin position="1267"/>
        <end position="1287"/>
    </location>
</feature>
<evidence type="ECO:0000256" key="4">
    <source>
        <dbReference type="ARBA" id="ARBA00022448"/>
    </source>
</evidence>
<feature type="domain" description="P-type ATPase N-terminal" evidence="22">
    <location>
        <begin position="187"/>
        <end position="240"/>
    </location>
</feature>
<feature type="binding site" evidence="17">
    <location>
        <position position="1157"/>
    </location>
    <ligand>
        <name>ATP</name>
        <dbReference type="ChEBI" id="CHEBI:30616"/>
    </ligand>
</feature>
<feature type="compositionally biased region" description="Basic and acidic residues" evidence="19">
    <location>
        <begin position="146"/>
        <end position="155"/>
    </location>
</feature>
<dbReference type="InterPro" id="IPR008250">
    <property type="entry name" value="ATPase_P-typ_transduc_dom_A_sf"/>
</dbReference>
<evidence type="ECO:0000256" key="6">
    <source>
        <dbReference type="ARBA" id="ARBA00022692"/>
    </source>
</evidence>
<evidence type="ECO:0000256" key="5">
    <source>
        <dbReference type="ARBA" id="ARBA00022553"/>
    </source>
</evidence>
<dbReference type="InterPro" id="IPR006539">
    <property type="entry name" value="P-type_ATPase_IV"/>
</dbReference>
<feature type="domain" description="P-type ATPase A" evidence="21">
    <location>
        <begin position="437"/>
        <end position="488"/>
    </location>
</feature>
<feature type="binding site" evidence="17">
    <location>
        <position position="1045"/>
    </location>
    <ligand>
        <name>ATP</name>
        <dbReference type="ChEBI" id="CHEBI:30616"/>
    </ligand>
</feature>
<evidence type="ECO:0000256" key="17">
    <source>
        <dbReference type="PIRSR" id="PIRSR606539-2"/>
    </source>
</evidence>
<feature type="binding site" evidence="17">
    <location>
        <position position="1181"/>
    </location>
    <ligand>
        <name>ATP</name>
        <dbReference type="ChEBI" id="CHEBI:30616"/>
    </ligand>
</feature>
<dbReference type="CDD" id="cd02073">
    <property type="entry name" value="P-type_ATPase_APLT_Dnf-like"/>
    <property type="match status" value="1"/>
</dbReference>
<dbReference type="SUPFAM" id="SSF81665">
    <property type="entry name" value="Calcium ATPase, transmembrane domain M"/>
    <property type="match status" value="1"/>
</dbReference>
<feature type="domain" description="P-type ATPase C-terminal" evidence="23">
    <location>
        <begin position="1204"/>
        <end position="1450"/>
    </location>
</feature>
<dbReference type="GO" id="GO:0005886">
    <property type="term" value="C:plasma membrane"/>
    <property type="evidence" value="ECO:0007669"/>
    <property type="project" value="TreeGrafter"/>
</dbReference>
<dbReference type="InterPro" id="IPR059000">
    <property type="entry name" value="ATPase_P-type_domA"/>
</dbReference>
<comment type="catalytic activity">
    <reaction evidence="15">
        <text>a 1,2-diacyl-sn-glycero-3-phosphoethanolamine(out) + ATP + H2O = a 1,2-diacyl-sn-glycero-3-phosphoethanolamine(in) + ADP + phosphate + H(+)</text>
        <dbReference type="Rhea" id="RHEA:66132"/>
        <dbReference type="ChEBI" id="CHEBI:15377"/>
        <dbReference type="ChEBI" id="CHEBI:15378"/>
        <dbReference type="ChEBI" id="CHEBI:30616"/>
        <dbReference type="ChEBI" id="CHEBI:43474"/>
        <dbReference type="ChEBI" id="CHEBI:64612"/>
        <dbReference type="ChEBI" id="CHEBI:456216"/>
    </reaction>
    <physiologicalReaction direction="left-to-right" evidence="15">
        <dbReference type="Rhea" id="RHEA:66133"/>
    </physiologicalReaction>
</comment>
<comment type="cofactor">
    <cofactor evidence="18">
        <name>Mg(2+)</name>
        <dbReference type="ChEBI" id="CHEBI:18420"/>
    </cofactor>
</comment>
<feature type="binding site" evidence="17">
    <location>
        <position position="905"/>
    </location>
    <ligand>
        <name>ATP</name>
        <dbReference type="ChEBI" id="CHEBI:30616"/>
    </ligand>
</feature>
<evidence type="ECO:0000256" key="20">
    <source>
        <dbReference type="SAM" id="Phobius"/>
    </source>
</evidence>
<dbReference type="Pfam" id="PF13246">
    <property type="entry name" value="Cation_ATPase"/>
    <property type="match status" value="1"/>
</dbReference>
<feature type="transmembrane region" description="Helical" evidence="20">
    <location>
        <begin position="1352"/>
        <end position="1373"/>
    </location>
</feature>
<dbReference type="EC" id="7.6.2.1" evidence="3"/>
<evidence type="ECO:0000256" key="15">
    <source>
        <dbReference type="ARBA" id="ARBA00049128"/>
    </source>
</evidence>
<evidence type="ECO:0000256" key="13">
    <source>
        <dbReference type="ARBA" id="ARBA00023136"/>
    </source>
</evidence>
<dbReference type="InterPro" id="IPR032630">
    <property type="entry name" value="P_typ_ATPase_c"/>
</dbReference>
<feature type="compositionally biased region" description="Low complexity" evidence="19">
    <location>
        <begin position="1756"/>
        <end position="1773"/>
    </location>
</feature>
<accession>A0A0K3CL41</accession>
<evidence type="ECO:0000256" key="8">
    <source>
        <dbReference type="ARBA" id="ARBA00022741"/>
    </source>
</evidence>
<feature type="binding site" evidence="17">
    <location>
        <position position="1044"/>
    </location>
    <ligand>
        <name>ATP</name>
        <dbReference type="ChEBI" id="CHEBI:30616"/>
    </ligand>
</feature>
<dbReference type="Pfam" id="PF16212">
    <property type="entry name" value="PhoLip_ATPase_C"/>
    <property type="match status" value="1"/>
</dbReference>
<feature type="compositionally biased region" description="Low complexity" evidence="19">
    <location>
        <begin position="1571"/>
        <end position="1588"/>
    </location>
</feature>
<comment type="similarity">
    <text evidence="2">Belongs to the cation transport ATPase (P-type) (TC 3.A.3) family. Type IV subfamily.</text>
</comment>
<keyword evidence="13 20" id="KW-0472">Membrane</keyword>
<dbReference type="SFLD" id="SFLDG00002">
    <property type="entry name" value="C1.7:_P-type_atpase_like"/>
    <property type="match status" value="1"/>
</dbReference>
<feature type="region of interest" description="Disordered" evidence="19">
    <location>
        <begin position="1517"/>
        <end position="1632"/>
    </location>
</feature>
<feature type="compositionally biased region" description="Basic and acidic residues" evidence="19">
    <location>
        <begin position="100"/>
        <end position="110"/>
    </location>
</feature>
<evidence type="ECO:0000256" key="16">
    <source>
        <dbReference type="PIRSR" id="PIRSR606539-1"/>
    </source>
</evidence>
<dbReference type="SFLD" id="SFLDF00027">
    <property type="entry name" value="p-type_atpase"/>
    <property type="match status" value="1"/>
</dbReference>
<dbReference type="Proteomes" id="UP000199069">
    <property type="component" value="Unassembled WGS sequence"/>
</dbReference>
<keyword evidence="25" id="KW-1185">Reference proteome</keyword>
<feature type="region of interest" description="Disordered" evidence="19">
    <location>
        <begin position="1733"/>
        <end position="1773"/>
    </location>
</feature>
<evidence type="ECO:0000256" key="3">
    <source>
        <dbReference type="ARBA" id="ARBA00012189"/>
    </source>
</evidence>
<sequence length="1858" mass="204453">MSSMLRIGRDRRRPESAVLEQFAPDGRNLSDTTHPDYDPATDPELRLRVVRTAADSINVTNEEEDRRRFKRFASRRQKKAESGSALKPRRTIFGRRKRRISEEPESHDGHAAQSEEGGAAAEMDDEERADLERRMTRLAAAAEAEESARRQEKQDGGTSGKGWLKKGKKEKGRRVVYVNVEGVLTDPRGYERNKVRTSKYTLLSFVPKNLTEQFRRIANVYFLVLVILQVFPIFGAASPQVAMLPLVAILCITGIKDGVEDLRRHALDNEVNNSAVTRLGDWTNVNVPEEDRPWWAFWRRPNPNHRVSKGVRKLREKEGSYDVGFLYAEQPGAAESSMTLGGESIQIAGPGARARGDSSASTMVPADKTDSTYTVDSLAYGAGQSSYPPRLLRSYTLETTPSTDPSYPPSALGRSTRSKRSSSDVVSYEHATPGTAKWERTLWKKLEVGDIVLLKENDQIPADIAVLATSDSDGVCYVETKNLDGETNLKPRKALKATMGIANEEDVEHARFWVDSEPPHANLYSYNGVLRWRSREEKLGLEHPIIEGRARDQGEEMQEAVTINELLLRGCALRNTKWVIGLVVFTGADTKIMLNQGETPSKRSKIEKETNFNVLVNFFVLVALCVGCAIGGGIYDNQPGRSAQYYEPGGEYSSYAAVNGLITFGATLILFQNIVPISLVITVELVKTIQAFFIYQDIDMYYEPLDHPCVPKTWNISDDLGQIEYIFSDKTGTLTQNVMEFQKCAVGGVSYGEGITEAMLGAAKREGRDTSAVDPAQNVEHLTQRKEQMVRTLRGGFKNRYLQEDKLTLISPPMADQLVARGIEQHQRLVDFWRALAVCHTVLTERPDESNPDILEYKAESPDEAALVSAARDAGFVFLHRTNQEISLEVLGQPERYIPLRTLAFNSARKRMSSIVRTPDKRILLICKGADSVIYQRLRDDHDQSVIDTTSKQLEDFANAGLRTLCISSRYLSEEEFQSWSKQYDKACAAIEDREEAIERACELVEHDLTILGATALEDKLQVGVPEAIAQLHKAGIKLWILTGDKLQTAIEIGFSCNLLTNVMEIIIISAESEEGTRAQIEAALDKVSRSRSGLAQLDTDVHGEKVTGAIKADGFAVVIDGETLRHALDNALKPMFLELTTQCNAVVCCRVSPSQKALTVKLVKDGKNAMTLAIGDGANDVAMIQEAHIGVGIAGLEGAQASMSADYAVGQFRYLTKLLLVHGRWCYIRVADMHANFFYKNIVWTLTLFIFQFFCNFDSTYLYEYTLLMLFSLVFTSLPVAVLGIFDQDVHAKTALAFPQLYRRGILGKEWTRGKFFGFMLDGLYQSVIAFGVPYFVFSWSSTLSVTGHDFSIWELGTTVAACAVTAANLFVGLHIRYWTWMVFVIIIGSTLAFHVWIAIYSQFPTFFFQGEVVYLYGTLNFWTSILIVQVIAIGPRYLWKYIRSTYFPIDSDVVREMQVLGTCGPGRPRGDLEAGESSGFLPIEATHGVETREHLPLVQSTDQAAPARLPQQTFSAQTLDSEPTTPWESITPVPRSPVTPQLGPHSPHSPYWSQSPHSLHSPAPPSPFGPSSYASSPPYASATSTPLGSPPMTSSPAGVPAIRVDDATPRESYVSRLSSQPSSHHVTSESGEFDVLDYANHRDSQWVAQGVPPVTEADLFARSPLEAAHRQWRSEASSATGDTFHSASQSPATSPPPGQQSFSPSHQQQPSYASVGGYAIDFAVIDTATPFSAPPTTTTTTSYPPPPHHPPPVAHSTPATSTSSATPATDTTRASIAERISGAFGAVHGAGEAIRGTINSALDGVGDGIAGRPQGTVESRESARGEESVAQKGINEFNQGVASLKGDKGAAKTPGI</sequence>
<evidence type="ECO:0000256" key="10">
    <source>
        <dbReference type="ARBA" id="ARBA00022842"/>
    </source>
</evidence>
<keyword evidence="5" id="KW-0597">Phosphoprotein</keyword>
<dbReference type="GO" id="GO:0016887">
    <property type="term" value="F:ATP hydrolysis activity"/>
    <property type="evidence" value="ECO:0007669"/>
    <property type="project" value="InterPro"/>
</dbReference>
<dbReference type="GO" id="GO:0045332">
    <property type="term" value="P:phospholipid translocation"/>
    <property type="evidence" value="ECO:0007669"/>
    <property type="project" value="TreeGrafter"/>
</dbReference>
<feature type="compositionally biased region" description="Polar residues" evidence="19">
    <location>
        <begin position="1617"/>
        <end position="1632"/>
    </location>
</feature>
<feature type="binding site" evidence="17">
    <location>
        <position position="731"/>
    </location>
    <ligand>
        <name>ATP</name>
        <dbReference type="ChEBI" id="CHEBI:30616"/>
    </ligand>
</feature>
<keyword evidence="9 17" id="KW-0067">ATP-binding</keyword>
<dbReference type="InterPro" id="IPR044492">
    <property type="entry name" value="P_typ_ATPase_HD_dom"/>
</dbReference>
<feature type="binding site" evidence="17">
    <location>
        <position position="963"/>
    </location>
    <ligand>
        <name>ATP</name>
        <dbReference type="ChEBI" id="CHEBI:30616"/>
    </ligand>
</feature>
<feature type="compositionally biased region" description="Basic residues" evidence="19">
    <location>
        <begin position="87"/>
        <end position="99"/>
    </location>
</feature>
<feature type="binding site" evidence="17">
    <location>
        <position position="1043"/>
    </location>
    <ligand>
        <name>ATP</name>
        <dbReference type="ChEBI" id="CHEBI:30616"/>
    </ligand>
</feature>
<evidence type="ECO:0000259" key="22">
    <source>
        <dbReference type="Pfam" id="PF16209"/>
    </source>
</evidence>
<dbReference type="SFLD" id="SFLDS00003">
    <property type="entry name" value="Haloacid_Dehalogenase"/>
    <property type="match status" value="1"/>
</dbReference>
<feature type="transmembrane region" description="Helical" evidence="20">
    <location>
        <begin position="1421"/>
        <end position="1441"/>
    </location>
</feature>
<dbReference type="Pfam" id="PF16209">
    <property type="entry name" value="PhoLip_ATPase_N"/>
    <property type="match status" value="1"/>
</dbReference>
<feature type="binding site" evidence="18">
    <location>
        <position position="731"/>
    </location>
    <ligand>
        <name>Mg(2+)</name>
        <dbReference type="ChEBI" id="CHEBI:18420"/>
    </ligand>
</feature>
<dbReference type="InterPro" id="IPR023298">
    <property type="entry name" value="ATPase_P-typ_TM_dom_sf"/>
</dbReference>
<feature type="compositionally biased region" description="Basic residues" evidence="19">
    <location>
        <begin position="68"/>
        <end position="78"/>
    </location>
</feature>
<feature type="binding site" evidence="17">
    <location>
        <position position="864"/>
    </location>
    <ligand>
        <name>ATP</name>
        <dbReference type="ChEBI" id="CHEBI:30616"/>
    </ligand>
</feature>
<evidence type="ECO:0000313" key="24">
    <source>
        <dbReference type="EMBL" id="CTR09407.1"/>
    </source>
</evidence>
<keyword evidence="6 20" id="KW-0812">Transmembrane</keyword>
<dbReference type="InterPro" id="IPR036412">
    <property type="entry name" value="HAD-like_sf"/>
</dbReference>
<keyword evidence="10 18" id="KW-0460">Magnesium</keyword>
<feature type="transmembrane region" description="Helical" evidence="20">
    <location>
        <begin position="655"/>
        <end position="681"/>
    </location>
</feature>
<keyword evidence="11" id="KW-1278">Translocase</keyword>
<feature type="transmembrane region" description="Helical" evidence="20">
    <location>
        <begin position="1380"/>
        <end position="1401"/>
    </location>
</feature>
<feature type="binding site" evidence="17">
    <location>
        <position position="1180"/>
    </location>
    <ligand>
        <name>ATP</name>
        <dbReference type="ChEBI" id="CHEBI:30616"/>
    </ligand>
</feature>
<dbReference type="FunFam" id="3.40.50.1000:FF:000001">
    <property type="entry name" value="Phospholipid-transporting ATPase IC"/>
    <property type="match status" value="1"/>
</dbReference>
<feature type="transmembrane region" description="Helical" evidence="20">
    <location>
        <begin position="612"/>
        <end position="635"/>
    </location>
</feature>
<dbReference type="GO" id="GO:0140326">
    <property type="term" value="F:ATPase-coupled intramembrane lipid transporter activity"/>
    <property type="evidence" value="ECO:0007669"/>
    <property type="project" value="UniProtKB-EC"/>
</dbReference>
<dbReference type="FunFam" id="3.40.1110.10:FF:000087">
    <property type="entry name" value="Phospholipid-transporting ATPase"/>
    <property type="match status" value="1"/>
</dbReference>
<dbReference type="InterPro" id="IPR023299">
    <property type="entry name" value="ATPase_P-typ_cyto_dom_N"/>
</dbReference>
<dbReference type="InterPro" id="IPR023214">
    <property type="entry name" value="HAD_sf"/>
</dbReference>
<feature type="binding site" evidence="18">
    <location>
        <position position="1177"/>
    </location>
    <ligand>
        <name>Mg(2+)</name>
        <dbReference type="ChEBI" id="CHEBI:18420"/>
    </ligand>
</feature>
<dbReference type="GO" id="GO:0005524">
    <property type="term" value="F:ATP binding"/>
    <property type="evidence" value="ECO:0007669"/>
    <property type="project" value="UniProtKB-KW"/>
</dbReference>
<evidence type="ECO:0000256" key="12">
    <source>
        <dbReference type="ARBA" id="ARBA00022989"/>
    </source>
</evidence>
<dbReference type="PANTHER" id="PTHR24092:SF180">
    <property type="entry name" value="PHOSPHOLIPID-TRANSPORTING ATPASE DNF1-RELATED"/>
    <property type="match status" value="1"/>
</dbReference>
<feature type="transmembrane region" description="Helical" evidence="20">
    <location>
        <begin position="1317"/>
        <end position="1340"/>
    </location>
</feature>
<feature type="compositionally biased region" description="Low complexity" evidence="19">
    <location>
        <begin position="1701"/>
        <end position="1713"/>
    </location>
</feature>
<dbReference type="InterPro" id="IPR032631">
    <property type="entry name" value="P-type_ATPase_N"/>
</dbReference>
<feature type="region of interest" description="Disordered" evidence="19">
    <location>
        <begin position="1"/>
        <end position="47"/>
    </location>
</feature>
<feature type="transmembrane region" description="Helical" evidence="20">
    <location>
        <begin position="1238"/>
        <end position="1255"/>
    </location>
</feature>
<feature type="region of interest" description="Disordered" evidence="19">
    <location>
        <begin position="1672"/>
        <end position="1714"/>
    </location>
</feature>
<feature type="active site" description="4-aspartylphosphate intermediate" evidence="16">
    <location>
        <position position="729"/>
    </location>
</feature>
<dbReference type="Gene3D" id="3.40.1110.10">
    <property type="entry name" value="Calcium-transporting ATPase, cytoplasmic domain N"/>
    <property type="match status" value="1"/>
</dbReference>
<feature type="region of interest" description="Disordered" evidence="19">
    <location>
        <begin position="60"/>
        <end position="167"/>
    </location>
</feature>
<dbReference type="GO" id="GO:0012505">
    <property type="term" value="C:endomembrane system"/>
    <property type="evidence" value="ECO:0007669"/>
    <property type="project" value="UniProtKB-SubCell"/>
</dbReference>
<gene>
    <name evidence="24" type="primary">FGENESH: predicted gene_10.105</name>
    <name evidence="24" type="ORF">BN2166_0052680</name>
</gene>
<evidence type="ECO:0000259" key="21">
    <source>
        <dbReference type="Pfam" id="PF00122"/>
    </source>
</evidence>
<keyword evidence="12 20" id="KW-1133">Transmembrane helix</keyword>
<feature type="compositionally biased region" description="Basic and acidic residues" evidence="19">
    <location>
        <begin position="33"/>
        <end position="47"/>
    </location>
</feature>
<keyword evidence="8 17" id="KW-0547">Nucleotide-binding</keyword>
<dbReference type="EMBL" id="CWKI01000010">
    <property type="protein sequence ID" value="CTR09407.1"/>
    <property type="molecule type" value="Genomic_DNA"/>
</dbReference>